<keyword evidence="2" id="KW-1185">Reference proteome</keyword>
<protein>
    <submittedName>
        <fullName evidence="1">Uncharacterized protein</fullName>
    </submittedName>
</protein>
<accession>A0A7C9RI55</accession>
<sequence>MADYHSPTVIQPNIPAADMTPLERLILGLVFDAENEEGGLYYHSWCGPSDIVTLSIDDLRIACDASRQQRESSIGNHVAALLARYDANAGDDPPDDIDVDLTGSDNGWDRIFQDIVRRSATIEEIVVTTAFTCTKMRPDGFGGSVMLITEDAIRYRSTTDMLEEFWNEAAKASGEDA</sequence>
<dbReference type="Proteomes" id="UP000480266">
    <property type="component" value="Unassembled WGS sequence"/>
</dbReference>
<dbReference type="AlphaFoldDB" id="A0A7C9RI55"/>
<reference evidence="1" key="1">
    <citation type="submission" date="2020-02" db="EMBL/GenBank/DDBJ databases">
        <title>Draft genome sequence of Candidatus Afipia apatlaquensis IBT-C3, a potential strain for decolorization of textile dyes.</title>
        <authorList>
            <person name="Sanchez-Reyes A."/>
            <person name="Breton-Deval L."/>
            <person name="Mangelson H."/>
            <person name="Sanchez-Flores A."/>
        </authorList>
    </citation>
    <scope>NUCLEOTIDE SEQUENCE [LARGE SCALE GENOMIC DNA]</scope>
    <source>
        <strain evidence="1">IBT-C3</strain>
    </source>
</reference>
<comment type="caution">
    <text evidence="1">The sequence shown here is derived from an EMBL/GenBank/DDBJ whole genome shotgun (WGS) entry which is preliminary data.</text>
</comment>
<proteinExistence type="predicted"/>
<gene>
    <name evidence="1" type="ORF">G4V63_22415</name>
</gene>
<organism evidence="1 2">
    <name type="scientific">Candidatus Afipia apatlaquensis</name>
    <dbReference type="NCBI Taxonomy" id="2712852"/>
    <lineage>
        <taxon>Bacteria</taxon>
        <taxon>Pseudomonadati</taxon>
        <taxon>Pseudomonadota</taxon>
        <taxon>Alphaproteobacteria</taxon>
        <taxon>Hyphomicrobiales</taxon>
        <taxon>Nitrobacteraceae</taxon>
        <taxon>Afipia</taxon>
    </lineage>
</organism>
<evidence type="ECO:0000313" key="2">
    <source>
        <dbReference type="Proteomes" id="UP000480266"/>
    </source>
</evidence>
<dbReference type="EMBL" id="JAAMRR010001140">
    <property type="protein sequence ID" value="NGX97859.1"/>
    <property type="molecule type" value="Genomic_DNA"/>
</dbReference>
<evidence type="ECO:0000313" key="1">
    <source>
        <dbReference type="EMBL" id="NGX97859.1"/>
    </source>
</evidence>
<name>A0A7C9RI55_9BRAD</name>